<dbReference type="Proteomes" id="UP000290767">
    <property type="component" value="Unassembled WGS sequence"/>
</dbReference>
<organism evidence="1 2">
    <name type="scientific">Rhizobium leguminosarum</name>
    <dbReference type="NCBI Taxonomy" id="384"/>
    <lineage>
        <taxon>Bacteria</taxon>
        <taxon>Pseudomonadati</taxon>
        <taxon>Pseudomonadota</taxon>
        <taxon>Alphaproteobacteria</taxon>
        <taxon>Hyphomicrobiales</taxon>
        <taxon>Rhizobiaceae</taxon>
        <taxon>Rhizobium/Agrobacterium group</taxon>
        <taxon>Rhizobium</taxon>
    </lineage>
</organism>
<accession>A0A4Q1TML3</accession>
<dbReference type="EMBL" id="MZMU01000018">
    <property type="protein sequence ID" value="RXT19882.1"/>
    <property type="molecule type" value="Genomic_DNA"/>
</dbReference>
<gene>
    <name evidence="1" type="ORF">B5P46_25925</name>
</gene>
<evidence type="ECO:0000313" key="1">
    <source>
        <dbReference type="EMBL" id="RXT19882.1"/>
    </source>
</evidence>
<evidence type="ECO:0000313" key="2">
    <source>
        <dbReference type="Proteomes" id="UP000290767"/>
    </source>
</evidence>
<dbReference type="PROSITE" id="PS51257">
    <property type="entry name" value="PROKAR_LIPOPROTEIN"/>
    <property type="match status" value="1"/>
</dbReference>
<proteinExistence type="predicted"/>
<sequence>MLQRPSVEHHRTAVTVFSIALLGIALSGCVSAEERRYADANTCQSFGAPYGSPAYTNCMLEQQRRRDNEELESLERTRLTTEIARDAQIMADRARRERCHRDPDRRECRR</sequence>
<protein>
    <recommendedName>
        <fullName evidence="3">Lipoprotein</fullName>
    </recommendedName>
</protein>
<comment type="caution">
    <text evidence="1">The sequence shown here is derived from an EMBL/GenBank/DDBJ whole genome shotgun (WGS) entry which is preliminary data.</text>
</comment>
<name>A0A4Q1TML3_RHILE</name>
<dbReference type="AlphaFoldDB" id="A0A4Q1TML3"/>
<evidence type="ECO:0008006" key="3">
    <source>
        <dbReference type="Google" id="ProtNLM"/>
    </source>
</evidence>
<reference evidence="1 2" key="1">
    <citation type="submission" date="2017-03" db="EMBL/GenBank/DDBJ databases">
        <authorList>
            <person name="Safronova V.I."/>
            <person name="Sazanova A.L."/>
            <person name="Chirak E.R."/>
        </authorList>
    </citation>
    <scope>NUCLEOTIDE SEQUENCE [LARGE SCALE GENOMIC DNA]</scope>
    <source>
        <strain evidence="1 2">Tri-43</strain>
    </source>
</reference>